<feature type="compositionally biased region" description="Acidic residues" evidence="1">
    <location>
        <begin position="386"/>
        <end position="396"/>
    </location>
</feature>
<accession>A0A8J8AYU7</accession>
<dbReference type="Pfam" id="PF04339">
    <property type="entry name" value="FemAB_like"/>
    <property type="match status" value="1"/>
</dbReference>
<evidence type="ECO:0000313" key="2">
    <source>
        <dbReference type="EMBL" id="MBR0563049.1"/>
    </source>
</evidence>
<dbReference type="PANTHER" id="PTHR47017">
    <property type="entry name" value="ACYL-COA"/>
    <property type="match status" value="1"/>
</dbReference>
<dbReference type="Gene3D" id="3.40.630.30">
    <property type="match status" value="1"/>
</dbReference>
<feature type="region of interest" description="Disordered" evidence="1">
    <location>
        <begin position="374"/>
        <end position="396"/>
    </location>
</feature>
<dbReference type="SUPFAM" id="SSF55729">
    <property type="entry name" value="Acyl-CoA N-acyltransferases (Nat)"/>
    <property type="match status" value="1"/>
</dbReference>
<comment type="caution">
    <text evidence="2">The sequence shown here is derived from an EMBL/GenBank/DDBJ whole genome shotgun (WGS) entry which is preliminary data.</text>
</comment>
<dbReference type="AlphaFoldDB" id="A0A8J8AYU7"/>
<organism evidence="2">
    <name type="scientific">Coralloluteibacterium stylophorae</name>
    <dbReference type="NCBI Taxonomy" id="1776034"/>
    <lineage>
        <taxon>Bacteria</taxon>
        <taxon>Pseudomonadati</taxon>
        <taxon>Pseudomonadota</taxon>
        <taxon>Gammaproteobacteria</taxon>
        <taxon>Lysobacterales</taxon>
        <taxon>Lysobacteraceae</taxon>
        <taxon>Coralloluteibacterium</taxon>
    </lineage>
</organism>
<evidence type="ECO:0000256" key="1">
    <source>
        <dbReference type="SAM" id="MobiDB-lite"/>
    </source>
</evidence>
<sequence length="396" mass="43549">MPSARALTLRTHAALAEIPAAAWDGLHDGGNPFLAHAFLSGLEETGCLRPSWGWTPHHATLWDGETLVAAAPGYLKGNSHGEFVFDFAWASVYDRAGLDYYPKWLIGIPYSPVTGPRLLAASREARAALLRGLAAQAEALGLSSVHVNFMTAAEARDVPADWAAREDVQFHWHNPQPGADVPWGDFDDFLAALSSKKRKNIRQERARVRVAGYRFRVVDGSSASDDDLVAMHGLYCRTFSEYGNSPALTLDFFRHLARHMPRALVLVLGERNGAIAAGALCLRGRDTLYGRYWGADESAPGLHFETCYYQGIDYCLREGLARFEPGAQGEHKVARGFLPTPTRSRHLLLDPDFARAVRAWCDAERDATAGYHTAAMRHSPYRDDPGPDDAPADPAR</sequence>
<dbReference type="EMBL" id="JAGQFT010000095">
    <property type="protein sequence ID" value="MBR0563049.1"/>
    <property type="molecule type" value="Genomic_DNA"/>
</dbReference>
<dbReference type="InterPro" id="IPR007434">
    <property type="entry name" value="FemAB-like"/>
</dbReference>
<proteinExistence type="predicted"/>
<dbReference type="PANTHER" id="PTHR47017:SF1">
    <property type="entry name" value="ACYL-COA"/>
    <property type="match status" value="1"/>
</dbReference>
<name>A0A8J8AYU7_9GAMM</name>
<reference evidence="2" key="1">
    <citation type="submission" date="2021-04" db="EMBL/GenBank/DDBJ databases">
        <authorList>
            <person name="Karlyshev A.V."/>
        </authorList>
    </citation>
    <scope>NUCLEOTIDE SEQUENCE</scope>
    <source>
        <strain evidence="2">LMG 29479</strain>
    </source>
</reference>
<dbReference type="InterPro" id="IPR016181">
    <property type="entry name" value="Acyl_CoA_acyltransferase"/>
</dbReference>
<protein>
    <submittedName>
        <fullName evidence="2">N-acetyltransferase</fullName>
    </submittedName>
</protein>
<gene>
    <name evidence="2" type="ORF">KB893_11070</name>
</gene>